<evidence type="ECO:0000313" key="3">
    <source>
        <dbReference type="Proteomes" id="UP000635384"/>
    </source>
</evidence>
<keyword evidence="3" id="KW-1185">Reference proteome</keyword>
<feature type="transmembrane region" description="Helical" evidence="1">
    <location>
        <begin position="38"/>
        <end position="56"/>
    </location>
</feature>
<name>A0ABR8KVJ1_9SPHN</name>
<organism evidence="2 3">
    <name type="scientific">Erythrobacter rubeus</name>
    <dbReference type="NCBI Taxonomy" id="2760803"/>
    <lineage>
        <taxon>Bacteria</taxon>
        <taxon>Pseudomonadati</taxon>
        <taxon>Pseudomonadota</taxon>
        <taxon>Alphaproteobacteria</taxon>
        <taxon>Sphingomonadales</taxon>
        <taxon>Erythrobacteraceae</taxon>
        <taxon>Erythrobacter/Porphyrobacter group</taxon>
        <taxon>Erythrobacter</taxon>
    </lineage>
</organism>
<sequence length="138" mass="14366">MGSVELLLGKSGFLIFTIGLVIGAAIPRFRNPRMGLSAHTTAVQTGTALIAFGLFWPHLEIAAWAAMPLAVSLVGSFSVLIVSLVLAASFGAGEALPIAGKGFSTTKAKERTVSVLALGSSLWMLLACSSVCFFFLFS</sequence>
<feature type="transmembrane region" description="Helical" evidence="1">
    <location>
        <begin position="6"/>
        <end position="26"/>
    </location>
</feature>
<protein>
    <recommendedName>
        <fullName evidence="4">Hydrogenase</fullName>
    </recommendedName>
</protein>
<keyword evidence="1" id="KW-0472">Membrane</keyword>
<feature type="transmembrane region" description="Helical" evidence="1">
    <location>
        <begin position="62"/>
        <end position="92"/>
    </location>
</feature>
<accession>A0ABR8KVJ1</accession>
<reference evidence="2 3" key="1">
    <citation type="submission" date="2020-09" db="EMBL/GenBank/DDBJ databases">
        <authorList>
            <person name="Yoon J.-W."/>
        </authorList>
    </citation>
    <scope>NUCLEOTIDE SEQUENCE [LARGE SCALE GENOMIC DNA]</scope>
    <source>
        <strain evidence="2 3">KMU-140</strain>
    </source>
</reference>
<gene>
    <name evidence="2" type="ORF">IB285_07725</name>
</gene>
<evidence type="ECO:0008006" key="4">
    <source>
        <dbReference type="Google" id="ProtNLM"/>
    </source>
</evidence>
<proteinExistence type="predicted"/>
<keyword evidence="1" id="KW-0812">Transmembrane</keyword>
<dbReference type="RefSeq" id="WP_190787635.1">
    <property type="nucleotide sequence ID" value="NZ_JACXLC010000001.1"/>
</dbReference>
<keyword evidence="1" id="KW-1133">Transmembrane helix</keyword>
<feature type="transmembrane region" description="Helical" evidence="1">
    <location>
        <begin position="113"/>
        <end position="137"/>
    </location>
</feature>
<evidence type="ECO:0000256" key="1">
    <source>
        <dbReference type="SAM" id="Phobius"/>
    </source>
</evidence>
<comment type="caution">
    <text evidence="2">The sequence shown here is derived from an EMBL/GenBank/DDBJ whole genome shotgun (WGS) entry which is preliminary data.</text>
</comment>
<dbReference type="Proteomes" id="UP000635384">
    <property type="component" value="Unassembled WGS sequence"/>
</dbReference>
<dbReference type="EMBL" id="JACXLC010000001">
    <property type="protein sequence ID" value="MBD2842146.1"/>
    <property type="molecule type" value="Genomic_DNA"/>
</dbReference>
<evidence type="ECO:0000313" key="2">
    <source>
        <dbReference type="EMBL" id="MBD2842146.1"/>
    </source>
</evidence>